<keyword evidence="3" id="KW-1185">Reference proteome</keyword>
<feature type="region of interest" description="Disordered" evidence="1">
    <location>
        <begin position="1"/>
        <end position="54"/>
    </location>
</feature>
<sequence length="75" mass="8470">MPLPFREVEAVGDPGERRGRPRLHMQFDPRLGTEHRQIRLRRDVSEPDAADLHRGSPVYDVLTCTSSAAYGRAAK</sequence>
<evidence type="ECO:0000256" key="1">
    <source>
        <dbReference type="SAM" id="MobiDB-lite"/>
    </source>
</evidence>
<reference evidence="2 3" key="2">
    <citation type="journal article" date="2023" name="ChemBioChem">
        <title>Acyltransferase Domain Exchange between Two Independent Type I Polyketide Synthases in the Same Producer Strain of Macrolide Antibiotics.</title>
        <authorList>
            <person name="Kudo F."/>
            <person name="Kishikawa K."/>
            <person name="Tsuboi K."/>
            <person name="Kido T."/>
            <person name="Usui T."/>
            <person name="Hashimoto J."/>
            <person name="Shin-Ya K."/>
            <person name="Miyanaga A."/>
            <person name="Eguchi T."/>
        </authorList>
    </citation>
    <scope>NUCLEOTIDE SEQUENCE [LARGE SCALE GENOMIC DNA]</scope>
    <source>
        <strain evidence="2 3">A-8890</strain>
    </source>
</reference>
<organism evidence="2 3">
    <name type="scientific">Streptomyces graminofaciens</name>
    <dbReference type="NCBI Taxonomy" id="68212"/>
    <lineage>
        <taxon>Bacteria</taxon>
        <taxon>Bacillati</taxon>
        <taxon>Actinomycetota</taxon>
        <taxon>Actinomycetes</taxon>
        <taxon>Kitasatosporales</taxon>
        <taxon>Streptomycetaceae</taxon>
        <taxon>Streptomyces</taxon>
    </lineage>
</organism>
<dbReference type="EMBL" id="AP018448">
    <property type="protein sequence ID" value="BBC38160.1"/>
    <property type="molecule type" value="Genomic_DNA"/>
</dbReference>
<feature type="compositionally biased region" description="Basic and acidic residues" evidence="1">
    <location>
        <begin position="25"/>
        <end position="54"/>
    </location>
</feature>
<proteinExistence type="predicted"/>
<name>A0ABM7FN15_9ACTN</name>
<dbReference type="Proteomes" id="UP001321542">
    <property type="component" value="Chromosome"/>
</dbReference>
<protein>
    <submittedName>
        <fullName evidence="2">Uncharacterized protein</fullName>
    </submittedName>
</protein>
<gene>
    <name evidence="2" type="ORF">SGFS_094540</name>
</gene>
<reference evidence="2 3" key="1">
    <citation type="journal article" date="2010" name="ChemBioChem">
        <title>Cloning and characterization of the biosynthetic gene cluster of 16-membered macrolide antibiotic FD-891: involvement of a dual functional cytochrome P450 monooxygenase catalyzing epoxidation and hydroxylation.</title>
        <authorList>
            <person name="Kudo F."/>
            <person name="Motegi A."/>
            <person name="Mizoue K."/>
            <person name="Eguchi T."/>
        </authorList>
    </citation>
    <scope>NUCLEOTIDE SEQUENCE [LARGE SCALE GENOMIC DNA]</scope>
    <source>
        <strain evidence="2 3">A-8890</strain>
    </source>
</reference>
<evidence type="ECO:0000313" key="3">
    <source>
        <dbReference type="Proteomes" id="UP001321542"/>
    </source>
</evidence>
<feature type="compositionally biased region" description="Basic and acidic residues" evidence="1">
    <location>
        <begin position="1"/>
        <end position="18"/>
    </location>
</feature>
<evidence type="ECO:0000313" key="2">
    <source>
        <dbReference type="EMBL" id="BBC38160.1"/>
    </source>
</evidence>
<accession>A0ABM7FN15</accession>